<feature type="domain" description="UVR" evidence="7">
    <location>
        <begin position="196"/>
        <end position="231"/>
    </location>
</feature>
<dbReference type="InterPro" id="IPR004791">
    <property type="entry name" value="UvrC"/>
</dbReference>
<comment type="similarity">
    <text evidence="6">Belongs to the UvrC family.</text>
</comment>
<evidence type="ECO:0000256" key="2">
    <source>
        <dbReference type="ARBA" id="ARBA00022763"/>
    </source>
</evidence>
<comment type="caution">
    <text evidence="10">The sequence shown here is derived from an EMBL/GenBank/DDBJ whole genome shotgun (WGS) entry which is preliminary data.</text>
</comment>
<dbReference type="Gene3D" id="3.30.420.340">
    <property type="entry name" value="UvrC, RNAse H endonuclease domain"/>
    <property type="match status" value="1"/>
</dbReference>
<dbReference type="NCBIfam" id="TIGR00194">
    <property type="entry name" value="uvrC"/>
    <property type="match status" value="1"/>
</dbReference>
<evidence type="ECO:0000259" key="7">
    <source>
        <dbReference type="PROSITE" id="PS50151"/>
    </source>
</evidence>
<dbReference type="HAMAP" id="MF_00203">
    <property type="entry name" value="UvrC"/>
    <property type="match status" value="1"/>
</dbReference>
<proteinExistence type="inferred from homology"/>
<evidence type="ECO:0000256" key="4">
    <source>
        <dbReference type="ARBA" id="ARBA00022881"/>
    </source>
</evidence>
<dbReference type="InterPro" id="IPR010994">
    <property type="entry name" value="RuvA_2-like"/>
</dbReference>
<dbReference type="SUPFAM" id="SSF47781">
    <property type="entry name" value="RuvA domain 2-like"/>
    <property type="match status" value="1"/>
</dbReference>
<evidence type="ECO:0000256" key="6">
    <source>
        <dbReference type="HAMAP-Rule" id="MF_00203"/>
    </source>
</evidence>
<feature type="domain" description="GIY-YIG" evidence="8">
    <location>
        <begin position="14"/>
        <end position="91"/>
    </location>
</feature>
<dbReference type="Gene3D" id="3.40.1440.10">
    <property type="entry name" value="GIY-YIG endonuclease"/>
    <property type="match status" value="1"/>
</dbReference>
<evidence type="ECO:0000259" key="8">
    <source>
        <dbReference type="PROSITE" id="PS50164"/>
    </source>
</evidence>
<evidence type="ECO:0000256" key="5">
    <source>
        <dbReference type="ARBA" id="ARBA00023204"/>
    </source>
</evidence>
<dbReference type="Gene3D" id="4.10.860.10">
    <property type="entry name" value="UVR domain"/>
    <property type="match status" value="1"/>
</dbReference>
<keyword evidence="1 6" id="KW-0963">Cytoplasm</keyword>
<keyword evidence="6" id="KW-0742">SOS response</keyword>
<evidence type="ECO:0000256" key="1">
    <source>
        <dbReference type="ARBA" id="ARBA00022490"/>
    </source>
</evidence>
<dbReference type="Pfam" id="PF08459">
    <property type="entry name" value="UvrC_RNaseH_dom"/>
    <property type="match status" value="1"/>
</dbReference>
<dbReference type="Gene3D" id="1.10.150.20">
    <property type="entry name" value="5' to 3' exonuclease, C-terminal subdomain"/>
    <property type="match status" value="1"/>
</dbReference>
<dbReference type="PANTHER" id="PTHR30562">
    <property type="entry name" value="UVRC/OXIDOREDUCTASE"/>
    <property type="match status" value="1"/>
</dbReference>
<dbReference type="Pfam" id="PF22920">
    <property type="entry name" value="UvrC_RNaseH"/>
    <property type="match status" value="1"/>
</dbReference>
<dbReference type="Pfam" id="PF14520">
    <property type="entry name" value="HHH_5"/>
    <property type="match status" value="1"/>
</dbReference>
<accession>A0ABU9XDK9</accession>
<dbReference type="SUPFAM" id="SSF46600">
    <property type="entry name" value="C-terminal UvrC-binding domain of UvrB"/>
    <property type="match status" value="1"/>
</dbReference>
<dbReference type="RefSeq" id="WP_345823109.1">
    <property type="nucleotide sequence ID" value="NZ_JBDIML010000001.1"/>
</dbReference>
<dbReference type="InterPro" id="IPR001943">
    <property type="entry name" value="UVR_dom"/>
</dbReference>
<keyword evidence="4 6" id="KW-0267">Excision nuclease</keyword>
<name>A0ABU9XDK9_9BACI</name>
<comment type="subunit">
    <text evidence="6">Interacts with UvrB in an incision complex.</text>
</comment>
<keyword evidence="3 6" id="KW-0228">DNA excision</keyword>
<keyword evidence="5 6" id="KW-0234">DNA repair</keyword>
<dbReference type="Proteomes" id="UP001444625">
    <property type="component" value="Unassembled WGS sequence"/>
</dbReference>
<protein>
    <recommendedName>
        <fullName evidence="6">UvrABC system protein C</fullName>
        <shortName evidence="6">Protein UvrC</shortName>
    </recommendedName>
    <alternativeName>
        <fullName evidence="6">Excinuclease ABC subunit C</fullName>
    </alternativeName>
</protein>
<evidence type="ECO:0000259" key="9">
    <source>
        <dbReference type="PROSITE" id="PS50165"/>
    </source>
</evidence>
<keyword evidence="2 6" id="KW-0227">DNA damage</keyword>
<dbReference type="InterPro" id="IPR000305">
    <property type="entry name" value="GIY-YIG_endonuc"/>
</dbReference>
<keyword evidence="11" id="KW-1185">Reference proteome</keyword>
<dbReference type="PROSITE" id="PS50165">
    <property type="entry name" value="UVRC"/>
    <property type="match status" value="1"/>
</dbReference>
<dbReference type="InterPro" id="IPR047296">
    <property type="entry name" value="GIY-YIG_UvrC_Cho"/>
</dbReference>
<dbReference type="InterPro" id="IPR050066">
    <property type="entry name" value="UvrABC_protein_C"/>
</dbReference>
<sequence length="593" mass="68941">MNQTIQEKLAVLPAKPGCYLMKDRHNTIIYVGKSKLLKNRVRSYFTGAHDQKTQRLVQEIVDFEYIITSSEIEALILEMNLIKKYDPKYNVMLKDDKSYPYLKITSERHPRLLITRKVKKDKGKYFGPYPNVIAARETKKLLDRLYPLRKCNNPSGRPCLYYHMNQCLACSETPPSEADYKEIVQSITSFLQGGFKEIKKNLTTKMQEASEQLNFERAMELRDQIQHIEVVMEQQKMTLNDRVDRDVFGFSYDKGWMCIQVFFIRQGKLIERDVSVFPFFDEPEETFMSFIGRFYLHQHHPKPKQIFVPIGTETELLQELLDIDVHTPYRGRKKELVELAMENSKASLLEKFSIIERDEERTIQAVESLGHALNIETPRRIEAFDNSNIQGTDPVSAMVVFIDGKTSKRDYRKYKIKDVKGPDDYETMREVIRRRYTRVLKESLPLPDLIIVDGGKGQMSAALDVLENELGLDIPLCGLAKDDKHRTSELLYGFPPSIIPLSRQSQEFYLIQRIQDEVHRFAITFHRQLRGKNLFQSELDKIPGVGEKRRKLLLTHFKSVNDIRDADIEDITKLGVPQNIAADIISHLNNPTE</sequence>
<dbReference type="SUPFAM" id="SSF82771">
    <property type="entry name" value="GIY-YIG endonuclease"/>
    <property type="match status" value="1"/>
</dbReference>
<comment type="function">
    <text evidence="6">The UvrABC repair system catalyzes the recognition and processing of DNA lesions. UvrC both incises the 5' and 3' sides of the lesion. The N-terminal half is responsible for the 3' incision and the C-terminal half is responsible for the 5' incision.</text>
</comment>
<dbReference type="PANTHER" id="PTHR30562:SF1">
    <property type="entry name" value="UVRABC SYSTEM PROTEIN C"/>
    <property type="match status" value="1"/>
</dbReference>
<dbReference type="Pfam" id="PF01541">
    <property type="entry name" value="GIY-YIG"/>
    <property type="match status" value="1"/>
</dbReference>
<gene>
    <name evidence="6 10" type="primary">uvrC</name>
    <name evidence="10" type="ORF">ABC228_00390</name>
</gene>
<dbReference type="PROSITE" id="PS50151">
    <property type="entry name" value="UVR"/>
    <property type="match status" value="1"/>
</dbReference>
<dbReference type="PROSITE" id="PS50164">
    <property type="entry name" value="GIY_YIG"/>
    <property type="match status" value="1"/>
</dbReference>
<evidence type="ECO:0000256" key="3">
    <source>
        <dbReference type="ARBA" id="ARBA00022769"/>
    </source>
</evidence>
<dbReference type="EMBL" id="JBDIML010000001">
    <property type="protein sequence ID" value="MEN2765633.1"/>
    <property type="molecule type" value="Genomic_DNA"/>
</dbReference>
<dbReference type="InterPro" id="IPR036876">
    <property type="entry name" value="UVR_dom_sf"/>
</dbReference>
<dbReference type="InterPro" id="IPR038476">
    <property type="entry name" value="UvrC_RNase_H_dom_sf"/>
</dbReference>
<dbReference type="Pfam" id="PF02151">
    <property type="entry name" value="UVR"/>
    <property type="match status" value="1"/>
</dbReference>
<reference evidence="10 11" key="1">
    <citation type="submission" date="2024-05" db="EMBL/GenBank/DDBJ databases">
        <authorList>
            <person name="Haq I."/>
            <person name="Ullah Z."/>
            <person name="Ahmad R."/>
            <person name="Li M."/>
            <person name="Tong Y."/>
        </authorList>
    </citation>
    <scope>NUCLEOTIDE SEQUENCE [LARGE SCALE GENOMIC DNA]</scope>
    <source>
        <strain evidence="10 11">16A2E</strain>
    </source>
</reference>
<organism evidence="10 11">
    <name type="scientific">Ornithinibacillus xuwenensis</name>
    <dbReference type="NCBI Taxonomy" id="3144668"/>
    <lineage>
        <taxon>Bacteria</taxon>
        <taxon>Bacillati</taxon>
        <taxon>Bacillota</taxon>
        <taxon>Bacilli</taxon>
        <taxon>Bacillales</taxon>
        <taxon>Bacillaceae</taxon>
        <taxon>Ornithinibacillus</taxon>
    </lineage>
</organism>
<feature type="domain" description="UvrC family homology region profile" evidence="9">
    <location>
        <begin position="247"/>
        <end position="466"/>
    </location>
</feature>
<comment type="subcellular location">
    <subcellularLocation>
        <location evidence="6">Cytoplasm</location>
    </subcellularLocation>
</comment>
<evidence type="ECO:0000313" key="10">
    <source>
        <dbReference type="EMBL" id="MEN2765633.1"/>
    </source>
</evidence>
<dbReference type="CDD" id="cd10434">
    <property type="entry name" value="GIY-YIG_UvrC_Cho"/>
    <property type="match status" value="1"/>
</dbReference>
<evidence type="ECO:0000313" key="11">
    <source>
        <dbReference type="Proteomes" id="UP001444625"/>
    </source>
</evidence>
<dbReference type="NCBIfam" id="NF001824">
    <property type="entry name" value="PRK00558.1-5"/>
    <property type="match status" value="1"/>
</dbReference>
<dbReference type="SMART" id="SM00465">
    <property type="entry name" value="GIYc"/>
    <property type="match status" value="1"/>
</dbReference>
<dbReference type="InterPro" id="IPR001162">
    <property type="entry name" value="UvrC_RNase_H_dom"/>
</dbReference>
<dbReference type="InterPro" id="IPR035901">
    <property type="entry name" value="GIY-YIG_endonuc_sf"/>
</dbReference>